<proteinExistence type="predicted"/>
<dbReference type="EMBL" id="JACHMN010000001">
    <property type="protein sequence ID" value="MBB5867329.1"/>
    <property type="molecule type" value="Genomic_DNA"/>
</dbReference>
<protein>
    <submittedName>
        <fullName evidence="1">Uncharacterized protein</fullName>
    </submittedName>
</protein>
<accession>A0A841BJI4</accession>
<dbReference type="RefSeq" id="WP_221469678.1">
    <property type="nucleotide sequence ID" value="NZ_JACHMN010000001.1"/>
</dbReference>
<name>A0A841BJI4_9ACTN</name>
<evidence type="ECO:0000313" key="2">
    <source>
        <dbReference type="Proteomes" id="UP000587527"/>
    </source>
</evidence>
<reference evidence="1 2" key="1">
    <citation type="submission" date="2020-08" db="EMBL/GenBank/DDBJ databases">
        <title>Sequencing the genomes of 1000 actinobacteria strains.</title>
        <authorList>
            <person name="Klenk H.-P."/>
        </authorList>
    </citation>
    <scope>NUCLEOTIDE SEQUENCE [LARGE SCALE GENOMIC DNA]</scope>
    <source>
        <strain evidence="1 2">DSM 45362</strain>
    </source>
</reference>
<dbReference type="AlphaFoldDB" id="A0A841BJI4"/>
<organism evidence="1 2">
    <name type="scientific">Allocatelliglobosispora scoriae</name>
    <dbReference type="NCBI Taxonomy" id="643052"/>
    <lineage>
        <taxon>Bacteria</taxon>
        <taxon>Bacillati</taxon>
        <taxon>Actinomycetota</taxon>
        <taxon>Actinomycetes</taxon>
        <taxon>Micromonosporales</taxon>
        <taxon>Micromonosporaceae</taxon>
        <taxon>Allocatelliglobosispora</taxon>
    </lineage>
</organism>
<keyword evidence="2" id="KW-1185">Reference proteome</keyword>
<sequence length="462" mass="47715">MRWDLIGSPVDGVDEALAVVDGFDRVLVTGLLRPDAQQVAALHALADAVSVTPLGRRVADAVAKVVAGSVSDDHLAALAAARSALLGAVHDGLLARFDEATGLVRPQWSAAAAGEAAGANLLAASRSWLSDLAVAGWRGIDHDLVTGSQQVVAATWAQPPLRRLAVLLDGFAAELRASSPGATLARVPVRRWADLWSRAMLLSQPGAAATAEVGAVSGRLLPLGVELHEHPTAVQAQIHAVLEPADGSPARLVRASVSAAKVDTIVGRGVWQLLRAHCSLLAALAEHRAVELVDMPATTGGDLLWDDDRARPGTAADPFATARVQLAGATPAPVEPLQRHPVRIAEPILIEGYAATAHDGGVTFTIGGHPFEVDVDRLPAAGPLTAALVASSTACLGLLRWDAGRWTLQPLAVEATVKRKTTAVHGGEWAGPATTPASVKAEAAAGDAVAVLRERAGRLLRA</sequence>
<evidence type="ECO:0000313" key="1">
    <source>
        <dbReference type="EMBL" id="MBB5867329.1"/>
    </source>
</evidence>
<gene>
    <name evidence="1" type="ORF">F4553_000708</name>
</gene>
<dbReference type="Proteomes" id="UP000587527">
    <property type="component" value="Unassembled WGS sequence"/>
</dbReference>
<comment type="caution">
    <text evidence="1">The sequence shown here is derived from an EMBL/GenBank/DDBJ whole genome shotgun (WGS) entry which is preliminary data.</text>
</comment>